<evidence type="ECO:0000313" key="2">
    <source>
        <dbReference type="Proteomes" id="UP000499080"/>
    </source>
</evidence>
<keyword evidence="2" id="KW-1185">Reference proteome</keyword>
<dbReference type="EMBL" id="BGPR01000325">
    <property type="protein sequence ID" value="GBM13294.1"/>
    <property type="molecule type" value="Genomic_DNA"/>
</dbReference>
<dbReference type="AlphaFoldDB" id="A0A4Y2DBN6"/>
<organism evidence="1 2">
    <name type="scientific">Araneus ventricosus</name>
    <name type="common">Orbweaver spider</name>
    <name type="synonym">Epeira ventricosa</name>
    <dbReference type="NCBI Taxonomy" id="182803"/>
    <lineage>
        <taxon>Eukaryota</taxon>
        <taxon>Metazoa</taxon>
        <taxon>Ecdysozoa</taxon>
        <taxon>Arthropoda</taxon>
        <taxon>Chelicerata</taxon>
        <taxon>Arachnida</taxon>
        <taxon>Araneae</taxon>
        <taxon>Araneomorphae</taxon>
        <taxon>Entelegynae</taxon>
        <taxon>Araneoidea</taxon>
        <taxon>Araneidae</taxon>
        <taxon>Araneus</taxon>
    </lineage>
</organism>
<protein>
    <submittedName>
        <fullName evidence="1">Uncharacterized protein</fullName>
    </submittedName>
</protein>
<dbReference type="Proteomes" id="UP000499080">
    <property type="component" value="Unassembled WGS sequence"/>
</dbReference>
<evidence type="ECO:0000313" key="1">
    <source>
        <dbReference type="EMBL" id="GBM13294.1"/>
    </source>
</evidence>
<sequence>MTISIREHYSYKRVHVIGNDIEVSCAVQSCVHRYQGTQCTPGKHSHNSTATSLKSCHLAGEVHEFVLFASYSDPAICMMEQEMRLIEPAYFFPVLK</sequence>
<name>A0A4Y2DBN6_ARAVE</name>
<proteinExistence type="predicted"/>
<comment type="caution">
    <text evidence="1">The sequence shown here is derived from an EMBL/GenBank/DDBJ whole genome shotgun (WGS) entry which is preliminary data.</text>
</comment>
<accession>A0A4Y2DBN6</accession>
<gene>
    <name evidence="1" type="ORF">AVEN_226280_1</name>
</gene>
<reference evidence="1 2" key="1">
    <citation type="journal article" date="2019" name="Sci. Rep.">
        <title>Orb-weaving spider Araneus ventricosus genome elucidates the spidroin gene catalogue.</title>
        <authorList>
            <person name="Kono N."/>
            <person name="Nakamura H."/>
            <person name="Ohtoshi R."/>
            <person name="Moran D.A.P."/>
            <person name="Shinohara A."/>
            <person name="Yoshida Y."/>
            <person name="Fujiwara M."/>
            <person name="Mori M."/>
            <person name="Tomita M."/>
            <person name="Arakawa K."/>
        </authorList>
    </citation>
    <scope>NUCLEOTIDE SEQUENCE [LARGE SCALE GENOMIC DNA]</scope>
</reference>